<keyword evidence="3 7" id="KW-0547">Nucleotide-binding</keyword>
<feature type="binding site" evidence="7">
    <location>
        <position position="186"/>
    </location>
    <ligand>
        <name>ATP</name>
        <dbReference type="ChEBI" id="CHEBI:30616"/>
    </ligand>
</feature>
<gene>
    <name evidence="10" type="ORF">C1SCF055_LOCUS27086</name>
</gene>
<dbReference type="GO" id="GO:0005524">
    <property type="term" value="F:ATP binding"/>
    <property type="evidence" value="ECO:0007669"/>
    <property type="project" value="UniProtKB-KW"/>
</dbReference>
<keyword evidence="5 7" id="KW-0067">ATP-binding</keyword>
<dbReference type="InterPro" id="IPR000719">
    <property type="entry name" value="Prot_kinase_dom"/>
</dbReference>
<dbReference type="PANTHER" id="PTHR24350">
    <property type="entry name" value="SERINE/THREONINE-PROTEIN KINASE IAL-RELATED"/>
    <property type="match status" value="1"/>
</dbReference>
<dbReference type="Proteomes" id="UP001152797">
    <property type="component" value="Unassembled WGS sequence"/>
</dbReference>
<evidence type="ECO:0000256" key="7">
    <source>
        <dbReference type="PIRSR" id="PIRSR630616-2"/>
    </source>
</evidence>
<keyword evidence="1" id="KW-0723">Serine/threonine-protein kinase</keyword>
<feature type="active site" description="Proton acceptor" evidence="6">
    <location>
        <position position="165"/>
    </location>
</feature>
<comment type="caution">
    <text evidence="10">The sequence shown here is derived from an EMBL/GenBank/DDBJ whole genome shotgun (WGS) entry which is preliminary data.</text>
</comment>
<reference evidence="10" key="1">
    <citation type="submission" date="2022-10" db="EMBL/GenBank/DDBJ databases">
        <authorList>
            <person name="Chen Y."/>
            <person name="Dougan E. K."/>
            <person name="Chan C."/>
            <person name="Rhodes N."/>
            <person name="Thang M."/>
        </authorList>
    </citation>
    <scope>NUCLEOTIDE SEQUENCE</scope>
</reference>
<sequence>MGLKHQQIPASVSAICQADDPFSCRSWDRTRTPDASPDEIIGGRFERLSSIARGGAATMHQGKCLRTGKLVAIKSIPQESREDRKAALSEAAFLRSLDHDQINRLIAVVEDEFCVHLILEYAQGTDLMETLLMTGPMEEQQAAEIIRQLLEVLAYCHSHGVVHRDLKPENIMVSGVSGEKEITLVDFGLAREAGKELEEGEDEGTPVYLAPEVRSQTLICDGSLDMFSLGVVLFAMLSGQSAKDVQ</sequence>
<evidence type="ECO:0000313" key="10">
    <source>
        <dbReference type="EMBL" id="CAI4001009.1"/>
    </source>
</evidence>
<protein>
    <recommendedName>
        <fullName evidence="9">Protein kinase domain-containing protein</fullName>
    </recommendedName>
</protein>
<feature type="cross-link" description="Glycyl lysine isopeptide (Lys-Gly) (interchain with G-Cter in SUMO2)" evidence="8">
    <location>
        <position position="167"/>
    </location>
</feature>
<feature type="binding site" evidence="7">
    <location>
        <begin position="120"/>
        <end position="122"/>
    </location>
    <ligand>
        <name>ATP</name>
        <dbReference type="ChEBI" id="CHEBI:30616"/>
    </ligand>
</feature>
<evidence type="ECO:0000256" key="2">
    <source>
        <dbReference type="ARBA" id="ARBA00022679"/>
    </source>
</evidence>
<name>A0A9P1CZC4_9DINO</name>
<dbReference type="SUPFAM" id="SSF56112">
    <property type="entry name" value="Protein kinase-like (PK-like)"/>
    <property type="match status" value="1"/>
</dbReference>
<dbReference type="PROSITE" id="PS00108">
    <property type="entry name" value="PROTEIN_KINASE_ST"/>
    <property type="match status" value="1"/>
</dbReference>
<dbReference type="EMBL" id="CAMXCT020002874">
    <property type="protein sequence ID" value="CAL1154384.1"/>
    <property type="molecule type" value="Genomic_DNA"/>
</dbReference>
<dbReference type="PROSITE" id="PS50011">
    <property type="entry name" value="PROTEIN_KINASE_DOM"/>
    <property type="match status" value="1"/>
</dbReference>
<dbReference type="OrthoDB" id="418919at2759"/>
<keyword evidence="2" id="KW-0808">Transferase</keyword>
<dbReference type="AlphaFoldDB" id="A0A9P1CZC4"/>
<keyword evidence="4" id="KW-0418">Kinase</keyword>
<dbReference type="EMBL" id="CAMXCT030002874">
    <property type="protein sequence ID" value="CAL4788321.1"/>
    <property type="molecule type" value="Genomic_DNA"/>
</dbReference>
<dbReference type="InterPro" id="IPR011009">
    <property type="entry name" value="Kinase-like_dom_sf"/>
</dbReference>
<accession>A0A9P1CZC4</accession>
<dbReference type="SMART" id="SM00220">
    <property type="entry name" value="S_TKc"/>
    <property type="match status" value="1"/>
</dbReference>
<evidence type="ECO:0000256" key="3">
    <source>
        <dbReference type="ARBA" id="ARBA00022741"/>
    </source>
</evidence>
<evidence type="ECO:0000256" key="5">
    <source>
        <dbReference type="ARBA" id="ARBA00022840"/>
    </source>
</evidence>
<keyword evidence="12" id="KW-1185">Reference proteome</keyword>
<feature type="binding site" evidence="7">
    <location>
        <begin position="169"/>
        <end position="170"/>
    </location>
    <ligand>
        <name>ATP</name>
        <dbReference type="ChEBI" id="CHEBI:30616"/>
    </ligand>
</feature>
<dbReference type="InterPro" id="IPR030616">
    <property type="entry name" value="Aur-like"/>
</dbReference>
<reference evidence="11" key="2">
    <citation type="submission" date="2024-04" db="EMBL/GenBank/DDBJ databases">
        <authorList>
            <person name="Chen Y."/>
            <person name="Shah S."/>
            <person name="Dougan E. K."/>
            <person name="Thang M."/>
            <person name="Chan C."/>
        </authorList>
    </citation>
    <scope>NUCLEOTIDE SEQUENCE [LARGE SCALE GENOMIC DNA]</scope>
</reference>
<dbReference type="GO" id="GO:0004674">
    <property type="term" value="F:protein serine/threonine kinase activity"/>
    <property type="evidence" value="ECO:0007669"/>
    <property type="project" value="UniProtKB-KW"/>
</dbReference>
<evidence type="ECO:0000256" key="6">
    <source>
        <dbReference type="PIRSR" id="PIRSR630616-1"/>
    </source>
</evidence>
<dbReference type="Pfam" id="PF00069">
    <property type="entry name" value="Pkinase"/>
    <property type="match status" value="1"/>
</dbReference>
<evidence type="ECO:0000313" key="11">
    <source>
        <dbReference type="EMBL" id="CAL1154384.1"/>
    </source>
</evidence>
<evidence type="ECO:0000313" key="12">
    <source>
        <dbReference type="Proteomes" id="UP001152797"/>
    </source>
</evidence>
<evidence type="ECO:0000256" key="4">
    <source>
        <dbReference type="ARBA" id="ARBA00022777"/>
    </source>
</evidence>
<dbReference type="EMBL" id="CAMXCT010002874">
    <property type="protein sequence ID" value="CAI4001009.1"/>
    <property type="molecule type" value="Genomic_DNA"/>
</dbReference>
<organism evidence="10">
    <name type="scientific">Cladocopium goreaui</name>
    <dbReference type="NCBI Taxonomy" id="2562237"/>
    <lineage>
        <taxon>Eukaryota</taxon>
        <taxon>Sar</taxon>
        <taxon>Alveolata</taxon>
        <taxon>Dinophyceae</taxon>
        <taxon>Suessiales</taxon>
        <taxon>Symbiodiniaceae</taxon>
        <taxon>Cladocopium</taxon>
    </lineage>
</organism>
<proteinExistence type="predicted"/>
<dbReference type="Gene3D" id="1.10.510.10">
    <property type="entry name" value="Transferase(Phosphotransferase) domain 1"/>
    <property type="match status" value="1"/>
</dbReference>
<feature type="domain" description="Protein kinase" evidence="9">
    <location>
        <begin position="45"/>
        <end position="246"/>
    </location>
</feature>
<evidence type="ECO:0000256" key="8">
    <source>
        <dbReference type="PIRSR" id="PIRSR630616-3"/>
    </source>
</evidence>
<evidence type="ECO:0000259" key="9">
    <source>
        <dbReference type="PROSITE" id="PS50011"/>
    </source>
</evidence>
<dbReference type="InterPro" id="IPR008271">
    <property type="entry name" value="Ser/Thr_kinase_AS"/>
</dbReference>
<evidence type="ECO:0000256" key="1">
    <source>
        <dbReference type="ARBA" id="ARBA00022527"/>
    </source>
</evidence>